<organism evidence="1 2">
    <name type="scientific">Catellatospora chokoriensis</name>
    <dbReference type="NCBI Taxonomy" id="310353"/>
    <lineage>
        <taxon>Bacteria</taxon>
        <taxon>Bacillati</taxon>
        <taxon>Actinomycetota</taxon>
        <taxon>Actinomycetes</taxon>
        <taxon>Micromonosporales</taxon>
        <taxon>Micromonosporaceae</taxon>
        <taxon>Catellatospora</taxon>
    </lineage>
</organism>
<gene>
    <name evidence="1" type="ORF">Cch02nite_11910</name>
</gene>
<evidence type="ECO:0000313" key="2">
    <source>
        <dbReference type="Proteomes" id="UP000619293"/>
    </source>
</evidence>
<name>A0A8J3NP15_9ACTN</name>
<comment type="caution">
    <text evidence="1">The sequence shown here is derived from an EMBL/GenBank/DDBJ whole genome shotgun (WGS) entry which is preliminary data.</text>
</comment>
<proteinExistence type="predicted"/>
<sequence>MSGEVRADPVELARVAQSCLDGSQDLATALRTVRADTVLSTSDFGNVANASSQSDAYHGVEGSAGTATERLVTVLEVDNESLLRVAFAYQQADEEAERKLRQKHRNIPI</sequence>
<dbReference type="AlphaFoldDB" id="A0A8J3NP15"/>
<dbReference type="Proteomes" id="UP000619293">
    <property type="component" value="Unassembled WGS sequence"/>
</dbReference>
<protein>
    <submittedName>
        <fullName evidence="1">Uncharacterized protein</fullName>
    </submittedName>
</protein>
<dbReference type="RefSeq" id="WP_191839449.1">
    <property type="nucleotide sequence ID" value="NZ_BAAALB010000007.1"/>
</dbReference>
<evidence type="ECO:0000313" key="1">
    <source>
        <dbReference type="EMBL" id="GIF87747.1"/>
    </source>
</evidence>
<accession>A0A8J3NP15</accession>
<dbReference type="EMBL" id="BONG01000005">
    <property type="protein sequence ID" value="GIF87747.1"/>
    <property type="molecule type" value="Genomic_DNA"/>
</dbReference>
<keyword evidence="2" id="KW-1185">Reference proteome</keyword>
<reference evidence="1 2" key="1">
    <citation type="submission" date="2021-01" db="EMBL/GenBank/DDBJ databases">
        <title>Whole genome shotgun sequence of Catellatospora chokoriensis NBRC 107358.</title>
        <authorList>
            <person name="Komaki H."/>
            <person name="Tamura T."/>
        </authorList>
    </citation>
    <scope>NUCLEOTIDE SEQUENCE [LARGE SCALE GENOMIC DNA]</scope>
    <source>
        <strain evidence="1 2">NBRC 107358</strain>
    </source>
</reference>